<proteinExistence type="predicted"/>
<dbReference type="EMBL" id="JAJHVV010000001">
    <property type="protein sequence ID" value="MCK6261840.1"/>
    <property type="molecule type" value="Genomic_DNA"/>
</dbReference>
<evidence type="ECO:0000313" key="1">
    <source>
        <dbReference type="EMBL" id="MCK6261840.1"/>
    </source>
</evidence>
<keyword evidence="2" id="KW-1185">Reference proteome</keyword>
<sequence length="125" mass="14019">MDKPQKQCVVFDYTSFLGASCAKKWTFLEAMSSMVPGVSHLLANRPEKPVPVEERLWTSALNSLSPSYSDEVNLLTLVGIAKDEGIDQLKVVMPYSLEQKQIDAIQKQCDFAIDSSHQEEFTVHL</sequence>
<dbReference type="Proteomes" id="UP001139559">
    <property type="component" value="Unassembled WGS sequence"/>
</dbReference>
<reference evidence="1" key="1">
    <citation type="submission" date="2021-11" db="EMBL/GenBank/DDBJ databases">
        <title>Vibrio ZSDE26 sp. nov. and Vibrio ZSDZ34 sp. nov., isolated from coastal seawater in Qingdao.</title>
        <authorList>
            <person name="Zhang P."/>
        </authorList>
    </citation>
    <scope>NUCLEOTIDE SEQUENCE</scope>
    <source>
        <strain evidence="1">ZSDE26</strain>
    </source>
</reference>
<evidence type="ECO:0000313" key="2">
    <source>
        <dbReference type="Proteomes" id="UP001139559"/>
    </source>
</evidence>
<organism evidence="1 2">
    <name type="scientific">Vibrio amylolyticus</name>
    <dbReference type="NCBI Taxonomy" id="2847292"/>
    <lineage>
        <taxon>Bacteria</taxon>
        <taxon>Pseudomonadati</taxon>
        <taxon>Pseudomonadota</taxon>
        <taxon>Gammaproteobacteria</taxon>
        <taxon>Vibrionales</taxon>
        <taxon>Vibrionaceae</taxon>
        <taxon>Vibrio</taxon>
    </lineage>
</organism>
<dbReference type="RefSeq" id="WP_248006960.1">
    <property type="nucleotide sequence ID" value="NZ_JAJHVV010000001.1"/>
</dbReference>
<accession>A0A9X1XGZ4</accession>
<protein>
    <submittedName>
        <fullName evidence="1">Transporter</fullName>
    </submittedName>
</protein>
<comment type="caution">
    <text evidence="1">The sequence shown here is derived from an EMBL/GenBank/DDBJ whole genome shotgun (WGS) entry which is preliminary data.</text>
</comment>
<gene>
    <name evidence="1" type="ORF">KP803_00975</name>
</gene>
<name>A0A9X1XGZ4_9VIBR</name>
<dbReference type="AlphaFoldDB" id="A0A9X1XGZ4"/>